<organism evidence="1 2">
    <name type="scientific">Temnothorax curvispinosus</name>
    <dbReference type="NCBI Taxonomy" id="300111"/>
    <lineage>
        <taxon>Eukaryota</taxon>
        <taxon>Metazoa</taxon>
        <taxon>Ecdysozoa</taxon>
        <taxon>Arthropoda</taxon>
        <taxon>Hexapoda</taxon>
        <taxon>Insecta</taxon>
        <taxon>Pterygota</taxon>
        <taxon>Neoptera</taxon>
        <taxon>Endopterygota</taxon>
        <taxon>Hymenoptera</taxon>
        <taxon>Apocrita</taxon>
        <taxon>Aculeata</taxon>
        <taxon>Formicoidea</taxon>
        <taxon>Formicidae</taxon>
        <taxon>Myrmicinae</taxon>
        <taxon>Temnothorax</taxon>
    </lineage>
</organism>
<gene>
    <name evidence="2" type="primary">LOC112463683</name>
</gene>
<dbReference type="AlphaFoldDB" id="A0A6J1QTU8"/>
<reference evidence="2" key="1">
    <citation type="submission" date="2025-08" db="UniProtKB">
        <authorList>
            <consortium name="RefSeq"/>
        </authorList>
    </citation>
    <scope>IDENTIFICATION</scope>
    <source>
        <tissue evidence="2">Whole body</tissue>
    </source>
</reference>
<dbReference type="GeneID" id="112463683"/>
<dbReference type="RefSeq" id="XP_024885959.1">
    <property type="nucleotide sequence ID" value="XM_025030191.1"/>
</dbReference>
<name>A0A6J1QTU8_9HYME</name>
<dbReference type="Proteomes" id="UP000504618">
    <property type="component" value="Unplaced"/>
</dbReference>
<proteinExistence type="predicted"/>
<sequence length="127" mass="14960">MNLTSKLYCIIGPPRDRDLTYVSLHPRLASFDREIHLLVCAFHERVRECVGVYPRCIGEHQRKSWRIIRSTEGETFRVYDTPLATPDDGWKARGTQQVSDNLKRETGAPRVLHRITKYYYARNFKHL</sequence>
<accession>A0A6J1QTU8</accession>
<keyword evidence="1" id="KW-1185">Reference proteome</keyword>
<evidence type="ECO:0000313" key="2">
    <source>
        <dbReference type="RefSeq" id="XP_024885959.1"/>
    </source>
</evidence>
<protein>
    <submittedName>
        <fullName evidence="2">Uncharacterized protein LOC112463683</fullName>
    </submittedName>
</protein>
<evidence type="ECO:0000313" key="1">
    <source>
        <dbReference type="Proteomes" id="UP000504618"/>
    </source>
</evidence>